<dbReference type="GO" id="GO:0016020">
    <property type="term" value="C:membrane"/>
    <property type="evidence" value="ECO:0007669"/>
    <property type="project" value="InterPro"/>
</dbReference>
<keyword evidence="4" id="KW-0808">Transferase</keyword>
<dbReference type="CDD" id="cd00211">
    <property type="entry name" value="PTS_IIA_fru"/>
    <property type="match status" value="1"/>
</dbReference>
<dbReference type="PANTHER" id="PTHR47738">
    <property type="entry name" value="PTS SYSTEM FRUCTOSE-LIKE EIIA COMPONENT-RELATED"/>
    <property type="match status" value="1"/>
</dbReference>
<organism evidence="7 8">
    <name type="scientific">Vibrio ruber (strain DSM 16370 / JCM 11486 / BCRC 17186 / CECT 7878 / LMG 23124 / VR1)</name>
    <dbReference type="NCBI Taxonomy" id="1123498"/>
    <lineage>
        <taxon>Bacteria</taxon>
        <taxon>Pseudomonadati</taxon>
        <taxon>Pseudomonadota</taxon>
        <taxon>Gammaproteobacteria</taxon>
        <taxon>Vibrionales</taxon>
        <taxon>Vibrionaceae</taxon>
        <taxon>Vibrio</taxon>
    </lineage>
</organism>
<evidence type="ECO:0000313" key="7">
    <source>
        <dbReference type="EMBL" id="SJN53550.1"/>
    </source>
</evidence>
<evidence type="ECO:0000256" key="5">
    <source>
        <dbReference type="ARBA" id="ARBA00022683"/>
    </source>
</evidence>
<keyword evidence="8" id="KW-1185">Reference proteome</keyword>
<dbReference type="SUPFAM" id="SSF55804">
    <property type="entry name" value="Phoshotransferase/anion transport protein"/>
    <property type="match status" value="1"/>
</dbReference>
<dbReference type="Proteomes" id="UP000188276">
    <property type="component" value="Unassembled WGS sequence"/>
</dbReference>
<keyword evidence="2" id="KW-0597">Phosphoprotein</keyword>
<protein>
    <submittedName>
        <fullName evidence="7">PTS system fructose-specific EIIABC component</fullName>
    </submittedName>
</protein>
<name>A0A1R4LAC3_VIBR1</name>
<dbReference type="PROSITE" id="PS51094">
    <property type="entry name" value="PTS_EIIA_TYPE_2"/>
    <property type="match status" value="1"/>
</dbReference>
<evidence type="ECO:0000313" key="8">
    <source>
        <dbReference type="Proteomes" id="UP000188276"/>
    </source>
</evidence>
<dbReference type="PANTHER" id="PTHR47738:SF2">
    <property type="entry name" value="PTS SYSTEM FRUCTOSE-LIKE EIIA COMPONENT"/>
    <property type="match status" value="1"/>
</dbReference>
<evidence type="ECO:0000256" key="2">
    <source>
        <dbReference type="ARBA" id="ARBA00022553"/>
    </source>
</evidence>
<dbReference type="GO" id="GO:0008982">
    <property type="term" value="F:protein-N(PI)-phosphohistidine-sugar phosphotransferase activity"/>
    <property type="evidence" value="ECO:0007669"/>
    <property type="project" value="InterPro"/>
</dbReference>
<proteinExistence type="predicted"/>
<evidence type="ECO:0000256" key="4">
    <source>
        <dbReference type="ARBA" id="ARBA00022679"/>
    </source>
</evidence>
<accession>A0A1R4LAC3</accession>
<dbReference type="InterPro" id="IPR004715">
    <property type="entry name" value="PTS_IIA_fruc"/>
</dbReference>
<sequence length="151" mass="16385">MDISSVLKTQHIKLKMSARTKAEAIEELTDLLVQGGYVSNKAQFLRDVWQREAQGATGFENHIALPHGTSSAVSQTALAIGRAPQGIDWQVEDGSDIRCIILYAICSDAPNTDHLRLLTQVSCALADEGIIAQLLAENEPQNIIAMLNQSS</sequence>
<keyword evidence="3" id="KW-0762">Sugar transport</keyword>
<dbReference type="EMBL" id="FULE01000008">
    <property type="protein sequence ID" value="SJN53550.1"/>
    <property type="molecule type" value="Genomic_DNA"/>
</dbReference>
<dbReference type="NCBIfam" id="TIGR00848">
    <property type="entry name" value="fruA"/>
    <property type="match status" value="1"/>
</dbReference>
<dbReference type="InterPro" id="IPR002178">
    <property type="entry name" value="PTS_EIIA_type-2_dom"/>
</dbReference>
<dbReference type="InterPro" id="IPR051541">
    <property type="entry name" value="PTS_SugarTrans_NitroReg"/>
</dbReference>
<dbReference type="GO" id="GO:0009401">
    <property type="term" value="P:phosphoenolpyruvate-dependent sugar phosphotransferase system"/>
    <property type="evidence" value="ECO:0007669"/>
    <property type="project" value="UniProtKB-KW"/>
</dbReference>
<dbReference type="InterPro" id="IPR016152">
    <property type="entry name" value="PTrfase/Anion_transptr"/>
</dbReference>
<dbReference type="Pfam" id="PF00359">
    <property type="entry name" value="PTS_EIIA_2"/>
    <property type="match status" value="1"/>
</dbReference>
<dbReference type="OrthoDB" id="95460at2"/>
<dbReference type="Gene3D" id="3.40.930.10">
    <property type="entry name" value="Mannitol-specific EII, Chain A"/>
    <property type="match status" value="1"/>
</dbReference>
<evidence type="ECO:0000259" key="6">
    <source>
        <dbReference type="PROSITE" id="PS51094"/>
    </source>
</evidence>
<gene>
    <name evidence="7" type="primary">fruA_1</name>
    <name evidence="7" type="ORF">VR7878_00377</name>
</gene>
<keyword evidence="5" id="KW-0598">Phosphotransferase system</keyword>
<evidence type="ECO:0000256" key="3">
    <source>
        <dbReference type="ARBA" id="ARBA00022597"/>
    </source>
</evidence>
<dbReference type="STRING" id="1123498.VR7878_00377"/>
<evidence type="ECO:0000256" key="1">
    <source>
        <dbReference type="ARBA" id="ARBA00022448"/>
    </source>
</evidence>
<reference evidence="8" key="1">
    <citation type="submission" date="2017-02" db="EMBL/GenBank/DDBJ databases">
        <authorList>
            <person name="Rodrigo-Torres L."/>
            <person name="Arahal R.D."/>
            <person name="Lucena T."/>
        </authorList>
    </citation>
    <scope>NUCLEOTIDE SEQUENCE [LARGE SCALE GENOMIC DNA]</scope>
    <source>
        <strain evidence="8">CECT 7878</strain>
    </source>
</reference>
<dbReference type="RefSeq" id="WP_077332918.1">
    <property type="nucleotide sequence ID" value="NZ_FULE01000008.1"/>
</dbReference>
<dbReference type="AlphaFoldDB" id="A0A1R4LAC3"/>
<feature type="domain" description="PTS EIIA type-2" evidence="6">
    <location>
        <begin position="5"/>
        <end position="150"/>
    </location>
</feature>
<keyword evidence="1" id="KW-0813">Transport</keyword>